<dbReference type="STRING" id="2052828.ATO67_08495"/>
<dbReference type="InterPro" id="IPR002327">
    <property type="entry name" value="Cyt_c_1A/1B"/>
</dbReference>
<dbReference type="InterPro" id="IPR036909">
    <property type="entry name" value="Cyt_c-like_dom_sf"/>
</dbReference>
<feature type="signal peptide" evidence="7">
    <location>
        <begin position="1"/>
        <end position="19"/>
    </location>
</feature>
<dbReference type="PROSITE" id="PS51007">
    <property type="entry name" value="CYTC"/>
    <property type="match status" value="1"/>
</dbReference>
<dbReference type="PRINTS" id="PR00604">
    <property type="entry name" value="CYTCHRMECIAB"/>
</dbReference>
<dbReference type="Pfam" id="PF00034">
    <property type="entry name" value="Cytochrom_C"/>
    <property type="match status" value="1"/>
</dbReference>
<accession>A0A135P1U4</accession>
<comment type="caution">
    <text evidence="9">The sequence shown here is derived from an EMBL/GenBank/DDBJ whole genome shotgun (WGS) entry which is preliminary data.</text>
</comment>
<reference evidence="9 10" key="1">
    <citation type="submission" date="2015-11" db="EMBL/GenBank/DDBJ databases">
        <title>Draft genome sequence of Agrobacterium sp. R89-1.</title>
        <authorList>
            <person name="Zahradnik J."/>
            <person name="Kyslikova E."/>
            <person name="Palyzova A."/>
            <person name="Kyslik P."/>
        </authorList>
    </citation>
    <scope>NUCLEOTIDE SEQUENCE [LARGE SCALE GENOMIC DNA]</scope>
    <source>
        <strain evidence="9 10">R89-1</strain>
    </source>
</reference>
<keyword evidence="3 6" id="KW-0479">Metal-binding</keyword>
<dbReference type="GO" id="GO:0020037">
    <property type="term" value="F:heme binding"/>
    <property type="evidence" value="ECO:0007669"/>
    <property type="project" value="InterPro"/>
</dbReference>
<evidence type="ECO:0000256" key="2">
    <source>
        <dbReference type="ARBA" id="ARBA00022617"/>
    </source>
</evidence>
<evidence type="ECO:0000256" key="5">
    <source>
        <dbReference type="ARBA" id="ARBA00023004"/>
    </source>
</evidence>
<keyword evidence="1" id="KW-0813">Transport</keyword>
<protein>
    <submittedName>
        <fullName evidence="9">Cytochrome C</fullName>
    </submittedName>
</protein>
<dbReference type="GO" id="GO:0009055">
    <property type="term" value="F:electron transfer activity"/>
    <property type="evidence" value="ECO:0007669"/>
    <property type="project" value="InterPro"/>
</dbReference>
<keyword evidence="5 6" id="KW-0408">Iron</keyword>
<evidence type="ECO:0000259" key="8">
    <source>
        <dbReference type="PROSITE" id="PS51007"/>
    </source>
</evidence>
<dbReference type="PANTHER" id="PTHR11961">
    <property type="entry name" value="CYTOCHROME C"/>
    <property type="match status" value="1"/>
</dbReference>
<keyword evidence="7" id="KW-0732">Signal</keyword>
<dbReference type="GO" id="GO:0046872">
    <property type="term" value="F:metal ion binding"/>
    <property type="evidence" value="ECO:0007669"/>
    <property type="project" value="UniProtKB-KW"/>
</dbReference>
<dbReference type="InterPro" id="IPR009056">
    <property type="entry name" value="Cyt_c-like_dom"/>
</dbReference>
<dbReference type="EMBL" id="LNUW01000034">
    <property type="protein sequence ID" value="KXG85378.1"/>
    <property type="molecule type" value="Genomic_DNA"/>
</dbReference>
<evidence type="ECO:0000256" key="7">
    <source>
        <dbReference type="SAM" id="SignalP"/>
    </source>
</evidence>
<evidence type="ECO:0000313" key="10">
    <source>
        <dbReference type="Proteomes" id="UP000070498"/>
    </source>
</evidence>
<gene>
    <name evidence="9" type="ORF">ATO67_08495</name>
</gene>
<dbReference type="SUPFAM" id="SSF46626">
    <property type="entry name" value="Cytochrome c"/>
    <property type="match status" value="1"/>
</dbReference>
<evidence type="ECO:0000313" key="9">
    <source>
        <dbReference type="EMBL" id="KXG85378.1"/>
    </source>
</evidence>
<name>A0A135P1U4_9HYPH</name>
<dbReference type="Gene3D" id="1.10.760.10">
    <property type="entry name" value="Cytochrome c-like domain"/>
    <property type="match status" value="1"/>
</dbReference>
<evidence type="ECO:0000256" key="1">
    <source>
        <dbReference type="ARBA" id="ARBA00022448"/>
    </source>
</evidence>
<dbReference type="RefSeq" id="WP_067647317.1">
    <property type="nucleotide sequence ID" value="NZ_KQ961026.1"/>
</dbReference>
<evidence type="ECO:0000256" key="4">
    <source>
        <dbReference type="ARBA" id="ARBA00022982"/>
    </source>
</evidence>
<dbReference type="Proteomes" id="UP000070498">
    <property type="component" value="Unassembled WGS sequence"/>
</dbReference>
<keyword evidence="4" id="KW-0249">Electron transport</keyword>
<organism evidence="9 10">
    <name type="scientific">Agrobacterium bohemicum</name>
    <dbReference type="NCBI Taxonomy" id="2052828"/>
    <lineage>
        <taxon>Bacteria</taxon>
        <taxon>Pseudomonadati</taxon>
        <taxon>Pseudomonadota</taxon>
        <taxon>Alphaproteobacteria</taxon>
        <taxon>Hyphomicrobiales</taxon>
        <taxon>Rhizobiaceae</taxon>
        <taxon>Rhizobium/Agrobacterium group</taxon>
        <taxon>Agrobacterium</taxon>
    </lineage>
</organism>
<dbReference type="OrthoDB" id="9805828at2"/>
<evidence type="ECO:0000256" key="6">
    <source>
        <dbReference type="PROSITE-ProRule" id="PRU00433"/>
    </source>
</evidence>
<keyword evidence="10" id="KW-1185">Reference proteome</keyword>
<proteinExistence type="predicted"/>
<evidence type="ECO:0000256" key="3">
    <source>
        <dbReference type="ARBA" id="ARBA00022723"/>
    </source>
</evidence>
<feature type="chain" id="PRO_5007466941" evidence="7">
    <location>
        <begin position="20"/>
        <end position="126"/>
    </location>
</feature>
<feature type="domain" description="Cytochrome c" evidence="8">
    <location>
        <begin position="21"/>
        <end position="123"/>
    </location>
</feature>
<dbReference type="AlphaFoldDB" id="A0A135P1U4"/>
<sequence length="126" mass="13786">MLRFLTALCLLLPVSQSWAEGDAERGERAFSKCSACHSIDHPRTRLGPHLMGVVGRPAGTVSDYKYSPAMTEAGGGGLVWTEEKLHAFLYSPKKTVPGTSMRFFGLWSDSEIDDLIAYLKTVPAPQ</sequence>
<keyword evidence="2 6" id="KW-0349">Heme</keyword>